<feature type="compositionally biased region" description="Low complexity" evidence="1">
    <location>
        <begin position="822"/>
        <end position="832"/>
    </location>
</feature>
<dbReference type="Proteomes" id="UP000324800">
    <property type="component" value="Unassembled WGS sequence"/>
</dbReference>
<feature type="compositionally biased region" description="Polar residues" evidence="1">
    <location>
        <begin position="798"/>
        <end position="821"/>
    </location>
</feature>
<evidence type="ECO:0000256" key="1">
    <source>
        <dbReference type="SAM" id="MobiDB-lite"/>
    </source>
</evidence>
<feature type="compositionally biased region" description="Basic and acidic residues" evidence="1">
    <location>
        <begin position="951"/>
        <end position="967"/>
    </location>
</feature>
<feature type="compositionally biased region" description="Basic and acidic residues" evidence="1">
    <location>
        <begin position="852"/>
        <end position="873"/>
    </location>
</feature>
<evidence type="ECO:0000313" key="2">
    <source>
        <dbReference type="EMBL" id="KAA6386675.1"/>
    </source>
</evidence>
<feature type="compositionally biased region" description="Polar residues" evidence="1">
    <location>
        <begin position="780"/>
        <end position="789"/>
    </location>
</feature>
<feature type="compositionally biased region" description="Basic and acidic residues" evidence="1">
    <location>
        <begin position="152"/>
        <end position="170"/>
    </location>
</feature>
<comment type="caution">
    <text evidence="2">The sequence shown here is derived from an EMBL/GenBank/DDBJ whole genome shotgun (WGS) entry which is preliminary data.</text>
</comment>
<accession>A0A5J4VVT5</accession>
<protein>
    <submittedName>
        <fullName evidence="2">Uncharacterized protein</fullName>
    </submittedName>
</protein>
<evidence type="ECO:0000313" key="3">
    <source>
        <dbReference type="Proteomes" id="UP000324800"/>
    </source>
</evidence>
<name>A0A5J4VVT5_9EUKA</name>
<reference evidence="2 3" key="1">
    <citation type="submission" date="2019-03" db="EMBL/GenBank/DDBJ databases">
        <title>Single cell metagenomics reveals metabolic interactions within the superorganism composed of flagellate Streblomastix strix and complex community of Bacteroidetes bacteria on its surface.</title>
        <authorList>
            <person name="Treitli S.C."/>
            <person name="Kolisko M."/>
            <person name="Husnik F."/>
            <person name="Keeling P."/>
            <person name="Hampl V."/>
        </authorList>
    </citation>
    <scope>NUCLEOTIDE SEQUENCE [LARGE SCALE GENOMIC DNA]</scope>
    <source>
        <strain evidence="2">ST1C</strain>
    </source>
</reference>
<feature type="compositionally biased region" description="Polar residues" evidence="1">
    <location>
        <begin position="874"/>
        <end position="897"/>
    </location>
</feature>
<feature type="compositionally biased region" description="Polar residues" evidence="1">
    <location>
        <begin position="357"/>
        <end position="368"/>
    </location>
</feature>
<feature type="region of interest" description="Disordered" evidence="1">
    <location>
        <begin position="357"/>
        <end position="378"/>
    </location>
</feature>
<proteinExistence type="predicted"/>
<organism evidence="2 3">
    <name type="scientific">Streblomastix strix</name>
    <dbReference type="NCBI Taxonomy" id="222440"/>
    <lineage>
        <taxon>Eukaryota</taxon>
        <taxon>Metamonada</taxon>
        <taxon>Preaxostyla</taxon>
        <taxon>Oxymonadida</taxon>
        <taxon>Streblomastigidae</taxon>
        <taxon>Streblomastix</taxon>
    </lineage>
</organism>
<feature type="region of interest" description="Disordered" evidence="1">
    <location>
        <begin position="152"/>
        <end position="179"/>
    </location>
</feature>
<feature type="compositionally biased region" description="Polar residues" evidence="1">
    <location>
        <begin position="972"/>
        <end position="989"/>
    </location>
</feature>
<dbReference type="AlphaFoldDB" id="A0A5J4VVT5"/>
<dbReference type="EMBL" id="SNRW01004698">
    <property type="protein sequence ID" value="KAA6386675.1"/>
    <property type="molecule type" value="Genomic_DNA"/>
</dbReference>
<feature type="region of interest" description="Disordered" evidence="1">
    <location>
        <begin position="780"/>
        <end position="1007"/>
    </location>
</feature>
<feature type="compositionally biased region" description="Polar residues" evidence="1">
    <location>
        <begin position="833"/>
        <end position="851"/>
    </location>
</feature>
<sequence>MQSKSNFINKHLPNKDSYYTPNYTNLVPQNPLQAAVQLQQTFVNAFRQNLEIDPLDSDKTIATPEEVPPNAITAARVLKSRLSGQKTFQIDFNAEEPSEEQVVDVKQRARAGTYLVTHRNPPKHNNPPAQPMIAFDHVLADLETKLLQQHDLQGKHDASADRLDRKREPAENTTVSNNTSRIQQLDAEVVMTTTQTEDAHPASIDSLLKRIVGFAGKLDQELKKLTAQQVIDKIRSKIEIMTPEWAQYLARNLTPKTLLTTFLPLLIIPPLNPFLLTVNPQCIISDSRLSSNENVRDKQSSIQSNQQMEQAAIQTVERSRQSATTTRSVNNMLIPLIPAYSQQQTSRISLLPYTTERNQQQRQGQRSIFPTHKRDDETEEDDFLDEIIPGVTMLHQPQHKTDIETAKRTWKNRRYDLVRESSEIKYKNSKQHSKLATQKPFTFKDWREFWSDANFSLEQINIPPNLSKECKNRVVVGVVVAAVVAVAVAVTATASKYKKIGQGKETRQYREPMETRTGWRMMNVTEKWRKRDRSTNPNTDLNYISLWHNIPHKPSSPHPQQTQLSPTLEEISAILRTISPGDPRGFKEKELERKQPKLQQCAGLMNIIERFHQIMKPIIEEEKKKPKVMLLGQYKEYPNKDGPAFFYPPKNNPWTNLPKGSYIPELLNISEGVAGFINIHLQIYQSIPETVICLISLAAEQIVQSEIESKDQEKLTNELERIVADGTDNNGDDDQSEHAIQPKHFIKGNDELRKNDSRMQLQVTVHREANPEINIIQISANTPPHNVNGSDGLGGSSCGTQLHAETNENGYQNRQVIDSTGNENNNEQTNDNRTGGHQSNQGSSNETQYEQDNGHNRLREIGSSHTTHSEQELRNPNISKSKSQLSLITKPPEQSQLKGKVVIPKQRIQPTNDHDTRSKTGQLKSIPNKPFGCPEAIANSDTHNHFIPQQEQRKKADVAPVTEDKSAKYSYDNKTSAGSKKQKQGFNSENEIEIEPDSETYQPDQLD</sequence>
<gene>
    <name evidence="2" type="ORF">EZS28_017796</name>
</gene>